<dbReference type="KEGG" id="aac:Aaci_2193"/>
<evidence type="ECO:0000313" key="2">
    <source>
        <dbReference type="EMBL" id="ACV59202.1"/>
    </source>
</evidence>
<feature type="coiled-coil region" evidence="1">
    <location>
        <begin position="112"/>
        <end position="139"/>
    </location>
</feature>
<sequence>MEPSTDRRVFDAAVWDLVMALEPVLERRRTTEAALQDLWGVWERLSPLSASVRESSQAISSASNALRKMAVTLSVEISRHRLDEDSVVTVARELWAWSERMAESARSMANLLAKVQQTVAQLEDGLRALREQSAQELEAADELLLHAERLQALLERQDECPGPQAPNSSHPRGWL</sequence>
<dbReference type="EMBL" id="CP001727">
    <property type="protein sequence ID" value="ACV59202.1"/>
    <property type="molecule type" value="Genomic_DNA"/>
</dbReference>
<dbReference type="HOGENOM" id="CLU_1583104_0_0_9"/>
<keyword evidence="3" id="KW-1185">Reference proteome</keyword>
<evidence type="ECO:0000313" key="3">
    <source>
        <dbReference type="Proteomes" id="UP000001917"/>
    </source>
</evidence>
<protein>
    <submittedName>
        <fullName evidence="2">Uncharacterized protein</fullName>
    </submittedName>
</protein>
<dbReference type="AlphaFoldDB" id="C8WR33"/>
<accession>C8WR33</accession>
<dbReference type="STRING" id="521098.Aaci_2193"/>
<dbReference type="Proteomes" id="UP000001917">
    <property type="component" value="Chromosome"/>
</dbReference>
<keyword evidence="1" id="KW-0175">Coiled coil</keyword>
<name>C8WR33_ALIAD</name>
<proteinExistence type="predicted"/>
<gene>
    <name evidence="2" type="ordered locus">Aaci_2193</name>
</gene>
<dbReference type="RefSeq" id="WP_012811460.1">
    <property type="nucleotide sequence ID" value="NC_013205.1"/>
</dbReference>
<evidence type="ECO:0000256" key="1">
    <source>
        <dbReference type="SAM" id="Coils"/>
    </source>
</evidence>
<reference evidence="3" key="1">
    <citation type="submission" date="2009-09" db="EMBL/GenBank/DDBJ databases">
        <title>The complete chromosome of Alicyclobacillus acidocaldarius subsp. acidocaldarius DSM 446.</title>
        <authorList>
            <consortium name="US DOE Joint Genome Institute (JGI-PGF)"/>
            <person name="Lucas S."/>
            <person name="Copeland A."/>
            <person name="Lapidus A."/>
            <person name="Glavina del Rio T."/>
            <person name="Dalin E."/>
            <person name="Tice H."/>
            <person name="Bruce D."/>
            <person name="Goodwin L."/>
            <person name="Pitluck S."/>
            <person name="Kyrpides N."/>
            <person name="Mavromatis K."/>
            <person name="Ivanova N."/>
            <person name="Ovchinnikova G."/>
            <person name="Chertkov O."/>
            <person name="Sims D."/>
            <person name="Brettin T."/>
            <person name="Detter J.C."/>
            <person name="Han C."/>
            <person name="Larimer F."/>
            <person name="Land M."/>
            <person name="Hauser L."/>
            <person name="Markowitz V."/>
            <person name="Cheng J.-F."/>
            <person name="Hugenholtz P."/>
            <person name="Woyke T."/>
            <person name="Wu D."/>
            <person name="Pukall R."/>
            <person name="Klenk H.-P."/>
            <person name="Eisen J.A."/>
        </authorList>
    </citation>
    <scope>NUCLEOTIDE SEQUENCE [LARGE SCALE GENOMIC DNA]</scope>
    <source>
        <strain evidence="3">ATCC 27009 / DSM 446 / BCRC 14685 / JCM 5260 / KCTC 1825 / NBRC 15652 / NCIMB 11725 / NRRL B-14509 / 104-IA</strain>
    </source>
</reference>
<organism evidence="2 3">
    <name type="scientific">Alicyclobacillus acidocaldarius subsp. acidocaldarius (strain ATCC 27009 / DSM 446 / BCRC 14685 / JCM 5260 / KCTC 1825 / NBRC 15652 / NCIMB 11725 / NRRL B-14509 / 104-IA)</name>
    <name type="common">Bacillus acidocaldarius</name>
    <dbReference type="NCBI Taxonomy" id="521098"/>
    <lineage>
        <taxon>Bacteria</taxon>
        <taxon>Bacillati</taxon>
        <taxon>Bacillota</taxon>
        <taxon>Bacilli</taxon>
        <taxon>Bacillales</taxon>
        <taxon>Alicyclobacillaceae</taxon>
        <taxon>Alicyclobacillus</taxon>
    </lineage>
</organism>
<reference evidence="2 3" key="2">
    <citation type="journal article" date="2010" name="Stand. Genomic Sci.">
        <title>Complete genome sequence of Alicyclobacillus acidocaldarius type strain (104-IA).</title>
        <authorList>
            <person name="Mavromatis K."/>
            <person name="Sikorski J."/>
            <person name="Lapidus A."/>
            <person name="Glavina Del Rio T."/>
            <person name="Copeland A."/>
            <person name="Tice H."/>
            <person name="Cheng J.F."/>
            <person name="Lucas S."/>
            <person name="Chen F."/>
            <person name="Nolan M."/>
            <person name="Bruce D."/>
            <person name="Goodwin L."/>
            <person name="Pitluck S."/>
            <person name="Ivanova N."/>
            <person name="Ovchinnikova G."/>
            <person name="Pati A."/>
            <person name="Chen A."/>
            <person name="Palaniappan K."/>
            <person name="Land M."/>
            <person name="Hauser L."/>
            <person name="Chang Y.J."/>
            <person name="Jeffries C.D."/>
            <person name="Chain P."/>
            <person name="Meincke L."/>
            <person name="Sims D."/>
            <person name="Chertkov O."/>
            <person name="Han C."/>
            <person name="Brettin T."/>
            <person name="Detter J.C."/>
            <person name="Wahrenburg C."/>
            <person name="Rohde M."/>
            <person name="Pukall R."/>
            <person name="Goker M."/>
            <person name="Bristow J."/>
            <person name="Eisen J.A."/>
            <person name="Markowitz V."/>
            <person name="Hugenholtz P."/>
            <person name="Klenk H.P."/>
            <person name="Kyrpides N.C."/>
        </authorList>
    </citation>
    <scope>NUCLEOTIDE SEQUENCE [LARGE SCALE GENOMIC DNA]</scope>
    <source>
        <strain evidence="3">ATCC 27009 / DSM 446 / BCRC 14685 / JCM 5260 / KCTC 1825 / NBRC 15652 / NCIMB 11725 / NRRL B-14509 / 104-IA</strain>
    </source>
</reference>